<proteinExistence type="inferred from homology"/>
<evidence type="ECO:0000256" key="2">
    <source>
        <dbReference type="ARBA" id="ARBA00022741"/>
    </source>
</evidence>
<keyword evidence="2" id="KW-0547">Nucleotide-binding</keyword>
<evidence type="ECO:0000313" key="6">
    <source>
        <dbReference type="Proteomes" id="UP001169027"/>
    </source>
</evidence>
<dbReference type="SUPFAM" id="SSF52540">
    <property type="entry name" value="P-loop containing nucleoside triphosphate hydrolases"/>
    <property type="match status" value="1"/>
</dbReference>
<protein>
    <submittedName>
        <fullName evidence="5">ATPase, T2SS/T4P/T4SS family</fullName>
    </submittedName>
</protein>
<dbReference type="Pfam" id="PF00437">
    <property type="entry name" value="T2SSE"/>
    <property type="match status" value="1"/>
</dbReference>
<dbReference type="RefSeq" id="WP_301813465.1">
    <property type="nucleotide sequence ID" value="NZ_JAUJZH010000021.1"/>
</dbReference>
<evidence type="ECO:0000256" key="1">
    <source>
        <dbReference type="ARBA" id="ARBA00006611"/>
    </source>
</evidence>
<organism evidence="5 6">
    <name type="scientific">Variovorax ginsengisoli</name>
    <dbReference type="NCBI Taxonomy" id="363844"/>
    <lineage>
        <taxon>Bacteria</taxon>
        <taxon>Pseudomonadati</taxon>
        <taxon>Pseudomonadota</taxon>
        <taxon>Betaproteobacteria</taxon>
        <taxon>Burkholderiales</taxon>
        <taxon>Comamonadaceae</taxon>
        <taxon>Variovorax</taxon>
    </lineage>
</organism>
<dbReference type="Proteomes" id="UP001169027">
    <property type="component" value="Unassembled WGS sequence"/>
</dbReference>
<comment type="similarity">
    <text evidence="1">Belongs to the GSP E family.</text>
</comment>
<keyword evidence="6" id="KW-1185">Reference proteome</keyword>
<dbReference type="PANTHER" id="PTHR30258:SF1">
    <property type="entry name" value="PROTEIN TRANSPORT PROTEIN HOFB HOMOLOG"/>
    <property type="match status" value="1"/>
</dbReference>
<dbReference type="InterPro" id="IPR001482">
    <property type="entry name" value="T2SS/T4SS_dom"/>
</dbReference>
<dbReference type="Gene3D" id="3.40.50.300">
    <property type="entry name" value="P-loop containing nucleotide triphosphate hydrolases"/>
    <property type="match status" value="1"/>
</dbReference>
<dbReference type="InterPro" id="IPR027417">
    <property type="entry name" value="P-loop_NTPase"/>
</dbReference>
<evidence type="ECO:0000256" key="3">
    <source>
        <dbReference type="ARBA" id="ARBA00022840"/>
    </source>
</evidence>
<name>A0ABT8S9S8_9BURK</name>
<evidence type="ECO:0000313" key="5">
    <source>
        <dbReference type="EMBL" id="MDO1535675.1"/>
    </source>
</evidence>
<dbReference type="PANTHER" id="PTHR30258">
    <property type="entry name" value="TYPE II SECRETION SYSTEM PROTEIN GSPE-RELATED"/>
    <property type="match status" value="1"/>
</dbReference>
<evidence type="ECO:0000259" key="4">
    <source>
        <dbReference type="Pfam" id="PF00437"/>
    </source>
</evidence>
<gene>
    <name evidence="5" type="ORF">Q2T77_25655</name>
</gene>
<dbReference type="EMBL" id="JAUKVY010000021">
    <property type="protein sequence ID" value="MDO1535675.1"/>
    <property type="molecule type" value="Genomic_DNA"/>
</dbReference>
<sequence>MQPGQPAGAGAGPAADGSDIANWGGVRFSRTPIAMADDLAKILFDKVINEEVKLAPHLYASIAVAKVRATDKVVMLFVDKEKAKREEVEAVVNQLAKRNYQLVDAHVQGHFAGSGLVMALSQGDITQSSLQFERDVSRDPTKNALMSAFTDVVSWAYANKADDIDFAVDREAAKSQICFKIGGRYIRPERFLYPTDTVIAMLGIAWQKSGGGASPQFDMKVEQQALVKINLPRSPAIPDGARVRLRWSGMAIDKGVVVTTRIQRLGESAAIRSLDEAGYLTSQMDIIRRVINSEGGMVVLAGVVGSGKSTSLVQMINMLPTDIKIQSFEDPVELELKNAYQKTITRDLAQSGDDKSFLSATRALYRSALDALYLGEIRDRETGLVARQVVESGHSVYTTTHARSSLGIAERFASPAIAINREVLATPGILKLMVYQALLPTNCPHCALSPNDYSHAFTLNPEKLAEHNRYFDRLERLYDISRDQYRMRNSRGCKFCIKDELPELNGFSGRTVVSEMVEPDEQMLEYIGAPDGALKLYKYWRSMASNRFDDENMVGKNTMECAIYKAVRGTTDDGKYVGLIDPREIEPRFMSFETVESRRDHERAVAARRNTSTASVPASYAVEAPPAGTLLRTPSAAVVPIHASAAAREGA</sequence>
<comment type="caution">
    <text evidence="5">The sequence shown here is derived from an EMBL/GenBank/DDBJ whole genome shotgun (WGS) entry which is preliminary data.</text>
</comment>
<keyword evidence="3" id="KW-0067">ATP-binding</keyword>
<feature type="domain" description="Bacterial type II secretion system protein E" evidence="4">
    <location>
        <begin position="214"/>
        <end position="545"/>
    </location>
</feature>
<reference evidence="5" key="1">
    <citation type="submission" date="2023-06" db="EMBL/GenBank/DDBJ databases">
        <authorList>
            <person name="Jiang Y."/>
            <person name="Liu Q."/>
        </authorList>
    </citation>
    <scope>NUCLEOTIDE SEQUENCE</scope>
    <source>
        <strain evidence="5">CGMCC 1.12090</strain>
    </source>
</reference>
<accession>A0ABT8S9S8</accession>